<evidence type="ECO:0000313" key="3">
    <source>
        <dbReference type="EMBL" id="MDT0416840.1"/>
    </source>
</evidence>
<dbReference type="RefSeq" id="WP_037931431.1">
    <property type="nucleotide sequence ID" value="NZ_JAVRER010000021.1"/>
</dbReference>
<accession>A0ABD5E6B2</accession>
<dbReference type="AlphaFoldDB" id="A0ABD5E6B2"/>
<keyword evidence="2" id="KW-0812">Transmembrane</keyword>
<name>A0ABD5E6B2_9ACTN</name>
<proteinExistence type="predicted"/>
<feature type="compositionally biased region" description="Basic and acidic residues" evidence="1">
    <location>
        <begin position="369"/>
        <end position="379"/>
    </location>
</feature>
<evidence type="ECO:0000256" key="2">
    <source>
        <dbReference type="SAM" id="Phobius"/>
    </source>
</evidence>
<gene>
    <name evidence="3" type="ORF">RM574_15215</name>
</gene>
<dbReference type="Proteomes" id="UP001183607">
    <property type="component" value="Unassembled WGS sequence"/>
</dbReference>
<evidence type="ECO:0000256" key="1">
    <source>
        <dbReference type="SAM" id="MobiDB-lite"/>
    </source>
</evidence>
<comment type="caution">
    <text evidence="3">The sequence shown here is derived from an EMBL/GenBank/DDBJ whole genome shotgun (WGS) entry which is preliminary data.</text>
</comment>
<protein>
    <recommendedName>
        <fullName evidence="5">Type VII secretion protein EccE</fullName>
    </recommendedName>
</protein>
<organism evidence="3 4">
    <name type="scientific">Streptomyces evansiae</name>
    <dbReference type="NCBI Taxonomy" id="3075535"/>
    <lineage>
        <taxon>Bacteria</taxon>
        <taxon>Bacillati</taxon>
        <taxon>Actinomycetota</taxon>
        <taxon>Actinomycetes</taxon>
        <taxon>Kitasatosporales</taxon>
        <taxon>Streptomycetaceae</taxon>
        <taxon>Streptomyces</taxon>
    </lineage>
</organism>
<evidence type="ECO:0000313" key="4">
    <source>
        <dbReference type="Proteomes" id="UP001183607"/>
    </source>
</evidence>
<feature type="region of interest" description="Disordered" evidence="1">
    <location>
        <begin position="316"/>
        <end position="379"/>
    </location>
</feature>
<reference evidence="4" key="1">
    <citation type="submission" date="2023-07" db="EMBL/GenBank/DDBJ databases">
        <title>30 novel species of actinomycetes from the DSMZ collection.</title>
        <authorList>
            <person name="Nouioui I."/>
        </authorList>
    </citation>
    <scope>NUCLEOTIDE SEQUENCE [LARGE SCALE GENOMIC DNA]</scope>
    <source>
        <strain evidence="4">DSM 41982</strain>
    </source>
</reference>
<sequence length="379" mass="40404">MNRNTDPFDWFRDHADAIFRWLGIIGLLVLIFVLLRWWAMRWGGWRRWAARLRREGALTVAAFTEPVRSLIRHRRALRALVTSLGDPGTWRDAELALAAAARDPEAGGRPYAALVGPETVTVLLAGLGSPEPWTSARTALPLVAVRTAEERPLVVALGAQSVDGAPCCVFLDLTVGPPVLSVDGDERASRALLQALAAQLDARLPDDLVTVAEGVHPGHAGPAVRTAYREARDTPRRLGLAPVLVAAELPDPLPPEMAAAPDGAPGVRTLVLGEARAYAWRLFTDRYGRVAVTGTPLLPRCDGLGRAVVRTLDNLPPVLPPASAVESAADLVEESEARESEATDATTEEEASPAAHAGVAARPLPTPARPDEGATRTSS</sequence>
<keyword evidence="2" id="KW-0472">Membrane</keyword>
<feature type="transmembrane region" description="Helical" evidence="2">
    <location>
        <begin position="18"/>
        <end position="39"/>
    </location>
</feature>
<dbReference type="EMBL" id="JAVRER010000021">
    <property type="protein sequence ID" value="MDT0416840.1"/>
    <property type="molecule type" value="Genomic_DNA"/>
</dbReference>
<evidence type="ECO:0008006" key="5">
    <source>
        <dbReference type="Google" id="ProtNLM"/>
    </source>
</evidence>
<keyword evidence="2" id="KW-1133">Transmembrane helix</keyword>